<dbReference type="AlphaFoldDB" id="B9SYK2"/>
<evidence type="ECO:0000256" key="1">
    <source>
        <dbReference type="SAM" id="MobiDB-lite"/>
    </source>
</evidence>
<protein>
    <submittedName>
        <fullName evidence="2">Uncharacterized protein</fullName>
    </submittedName>
</protein>
<dbReference type="EMBL" id="EQ974252">
    <property type="protein sequence ID" value="EEF31332.1"/>
    <property type="molecule type" value="Genomic_DNA"/>
</dbReference>
<evidence type="ECO:0000313" key="3">
    <source>
        <dbReference type="Proteomes" id="UP000008311"/>
    </source>
</evidence>
<feature type="region of interest" description="Disordered" evidence="1">
    <location>
        <begin position="69"/>
        <end position="94"/>
    </location>
</feature>
<sequence length="105" mass="11151">MSSVSYIVTVKSNSPFAPNSQDQLLSKICSVSQSRNLDGLVAKRKIGTSPAAHKAGIDPHSLRRNRIGNIQSTSSTPANGFAVSSGSSGTSHDFRSPRLNCSFSW</sequence>
<gene>
    <name evidence="2" type="ORF">RCOM_1289080</name>
</gene>
<organism evidence="2 3">
    <name type="scientific">Ricinus communis</name>
    <name type="common">Castor bean</name>
    <dbReference type="NCBI Taxonomy" id="3988"/>
    <lineage>
        <taxon>Eukaryota</taxon>
        <taxon>Viridiplantae</taxon>
        <taxon>Streptophyta</taxon>
        <taxon>Embryophyta</taxon>
        <taxon>Tracheophyta</taxon>
        <taxon>Spermatophyta</taxon>
        <taxon>Magnoliopsida</taxon>
        <taxon>eudicotyledons</taxon>
        <taxon>Gunneridae</taxon>
        <taxon>Pentapetalae</taxon>
        <taxon>rosids</taxon>
        <taxon>fabids</taxon>
        <taxon>Malpighiales</taxon>
        <taxon>Euphorbiaceae</taxon>
        <taxon>Acalyphoideae</taxon>
        <taxon>Acalypheae</taxon>
        <taxon>Ricinus</taxon>
    </lineage>
</organism>
<dbReference type="Proteomes" id="UP000008311">
    <property type="component" value="Unassembled WGS sequence"/>
</dbReference>
<keyword evidence="3" id="KW-1185">Reference proteome</keyword>
<name>B9SYK2_RICCO</name>
<proteinExistence type="predicted"/>
<accession>B9SYK2</accession>
<dbReference type="InParanoid" id="B9SYK2"/>
<evidence type="ECO:0000313" key="2">
    <source>
        <dbReference type="EMBL" id="EEF31332.1"/>
    </source>
</evidence>
<reference evidence="3" key="1">
    <citation type="journal article" date="2010" name="Nat. Biotechnol.">
        <title>Draft genome sequence of the oilseed species Ricinus communis.</title>
        <authorList>
            <person name="Chan A.P."/>
            <person name="Crabtree J."/>
            <person name="Zhao Q."/>
            <person name="Lorenzi H."/>
            <person name="Orvis J."/>
            <person name="Puiu D."/>
            <person name="Melake-Berhan A."/>
            <person name="Jones K.M."/>
            <person name="Redman J."/>
            <person name="Chen G."/>
            <person name="Cahoon E.B."/>
            <person name="Gedil M."/>
            <person name="Stanke M."/>
            <person name="Haas B.J."/>
            <person name="Wortman J.R."/>
            <person name="Fraser-Liggett C.M."/>
            <person name="Ravel J."/>
            <person name="Rabinowicz P.D."/>
        </authorList>
    </citation>
    <scope>NUCLEOTIDE SEQUENCE [LARGE SCALE GENOMIC DNA]</scope>
    <source>
        <strain evidence="3">cv. Hale</strain>
    </source>
</reference>
<feature type="compositionally biased region" description="Polar residues" evidence="1">
    <location>
        <begin position="69"/>
        <end position="91"/>
    </location>
</feature>